<dbReference type="Proteomes" id="UP000250079">
    <property type="component" value="Chromosome"/>
</dbReference>
<name>A0A2Z2P2P9_9GAMM</name>
<reference evidence="2 3" key="1">
    <citation type="submission" date="2016-12" db="EMBL/GenBank/DDBJ databases">
        <authorList>
            <person name="Song W.-J."/>
            <person name="Kurnit D.M."/>
        </authorList>
    </citation>
    <scope>NUCLEOTIDE SEQUENCE [LARGE SCALE GENOMIC DNA]</scope>
    <source>
        <strain evidence="2 3">IMCC3135</strain>
    </source>
</reference>
<dbReference type="KEGG" id="gai:IMCC3135_23890"/>
<evidence type="ECO:0000313" key="2">
    <source>
        <dbReference type="EMBL" id="ASJ74847.1"/>
    </source>
</evidence>
<dbReference type="RefSeq" id="WP_088919827.1">
    <property type="nucleotide sequence ID" value="NZ_CP018632.1"/>
</dbReference>
<dbReference type="OrthoDB" id="468515at2"/>
<organism evidence="2 3">
    <name type="scientific">Granulosicoccus antarcticus IMCC3135</name>
    <dbReference type="NCBI Taxonomy" id="1192854"/>
    <lineage>
        <taxon>Bacteria</taxon>
        <taxon>Pseudomonadati</taxon>
        <taxon>Pseudomonadota</taxon>
        <taxon>Gammaproteobacteria</taxon>
        <taxon>Chromatiales</taxon>
        <taxon>Granulosicoccaceae</taxon>
        <taxon>Granulosicoccus</taxon>
    </lineage>
</organism>
<accession>A0A2Z2P2P9</accession>
<dbReference type="AlphaFoldDB" id="A0A2Z2P2P9"/>
<evidence type="ECO:0000313" key="3">
    <source>
        <dbReference type="Proteomes" id="UP000250079"/>
    </source>
</evidence>
<evidence type="ECO:0000256" key="1">
    <source>
        <dbReference type="SAM" id="MobiDB-lite"/>
    </source>
</evidence>
<keyword evidence="3" id="KW-1185">Reference proteome</keyword>
<gene>
    <name evidence="2" type="ORF">IMCC3135_23890</name>
</gene>
<dbReference type="EMBL" id="CP018632">
    <property type="protein sequence ID" value="ASJ74847.1"/>
    <property type="molecule type" value="Genomic_DNA"/>
</dbReference>
<feature type="compositionally biased region" description="Basic and acidic residues" evidence="1">
    <location>
        <begin position="23"/>
        <end position="36"/>
    </location>
</feature>
<proteinExistence type="predicted"/>
<feature type="region of interest" description="Disordered" evidence="1">
    <location>
        <begin position="1"/>
        <end position="51"/>
    </location>
</feature>
<protein>
    <submittedName>
        <fullName evidence="2">Uncharacterized protein</fullName>
    </submittedName>
</protein>
<sequence>MIVNSQTRPVARAPSFSSDSSNESDKPANLAEDRSVIRPVPSSNRGFGDTSALRDSVLSKSLSNESRPSGDLQNDFVEQFSNLATDKEAFHATLQDVFGDNHDTQAGEAIRQQALAGDFSWMPEVRFVDAAVLEGAQGAYDSTNDRILISADLKGTTQGAAVLTEEVGHALDNRLNTSDTAGDEGELFQMLLSGKAPSTEQRQAMLVDNDHGSIVVDGEEVAVEFFSFNPFRPLESILDEIIPDDPVQEFIQEEIIDPVEDFIEDEIIEPIDEHIVQPVIDLGESIIDITVDIFTSPVELGQVAFAGIDDFVSALGDGDWSAAGQAIVDNFVDSFHAANGQLTDTLVMSLHMAVNLVESTAGIIEERPLSQNEIDYLRPIFGNSIDYSEVTVQSGGVKELLNMRANVVGNDIFMSEDDFADGGPGLTDAGLVTLGHEMGHIWQFQTQGPEYIHTALADQENHGSQGVGTGEAYDWLHVADQGVSFSDMGPERQAELASFIGQIIHKSTGQLNGDMANKELRKIFGNDYWMPAETWALVNEAHTILLDG</sequence>